<evidence type="ECO:0000313" key="1">
    <source>
        <dbReference type="EMBL" id="PZO87788.1"/>
    </source>
</evidence>
<accession>A0A2W5C1E1</accession>
<proteinExistence type="predicted"/>
<gene>
    <name evidence="1" type="ORF">DI626_03190</name>
</gene>
<name>A0A2W5C1E1_9BACT</name>
<comment type="caution">
    <text evidence="1">The sequence shown here is derived from an EMBL/GenBank/DDBJ whole genome shotgun (WGS) entry which is preliminary data.</text>
</comment>
<dbReference type="AlphaFoldDB" id="A0A2W5C1E1"/>
<reference evidence="1 2" key="1">
    <citation type="submission" date="2017-08" db="EMBL/GenBank/DDBJ databases">
        <title>Infants hospitalized years apart are colonized by the same room-sourced microbial strains.</title>
        <authorList>
            <person name="Brooks B."/>
            <person name="Olm M.R."/>
            <person name="Firek B.A."/>
            <person name="Baker R."/>
            <person name="Thomas B.C."/>
            <person name="Morowitz M.J."/>
            <person name="Banfield J.F."/>
        </authorList>
    </citation>
    <scope>NUCLEOTIDE SEQUENCE [LARGE SCALE GENOMIC DNA]</scope>
    <source>
        <strain evidence="1">S2_018_000_R2_104</strain>
    </source>
</reference>
<dbReference type="EMBL" id="QFNK01000041">
    <property type="protein sequence ID" value="PZO87788.1"/>
    <property type="molecule type" value="Genomic_DNA"/>
</dbReference>
<evidence type="ECO:0000313" key="2">
    <source>
        <dbReference type="Proteomes" id="UP000249557"/>
    </source>
</evidence>
<sequence length="194" mass="22592">MAGIIDFCADDMGLKEEQLKYSFRLSAKIADRMGPVASQVDGTPFPRNIALDISIQRSLSYALMTMMHIHNTELRSYHVAVPMPDGEEDRYKFRIYAPDETKGTISQQSLIYDSMDRFMRRLKKEDGPSENIKIGKDYMDHWLTMEYEPRSLFRTMHDMAHKIYKGNEEILGHLYMAQHLMELQGSPALQFRMN</sequence>
<organism evidence="1 2">
    <name type="scientific">Micavibrio aeruginosavorus</name>
    <dbReference type="NCBI Taxonomy" id="349221"/>
    <lineage>
        <taxon>Bacteria</taxon>
        <taxon>Pseudomonadati</taxon>
        <taxon>Bdellovibrionota</taxon>
        <taxon>Bdellovibrionia</taxon>
        <taxon>Bdellovibrionales</taxon>
        <taxon>Pseudobdellovibrionaceae</taxon>
        <taxon>Micavibrio</taxon>
    </lineage>
</organism>
<protein>
    <submittedName>
        <fullName evidence="1">Uncharacterized protein</fullName>
    </submittedName>
</protein>
<dbReference type="Proteomes" id="UP000249557">
    <property type="component" value="Unassembled WGS sequence"/>
</dbReference>